<evidence type="ECO:0000313" key="4">
    <source>
        <dbReference type="Proteomes" id="UP000574369"/>
    </source>
</evidence>
<evidence type="ECO:0000256" key="1">
    <source>
        <dbReference type="SAM" id="MobiDB-lite"/>
    </source>
</evidence>
<dbReference type="InterPro" id="IPR033186">
    <property type="entry name" value="HerA_C"/>
</dbReference>
<dbReference type="PANTHER" id="PTHR30121:SF6">
    <property type="entry name" value="SLR6007 PROTEIN"/>
    <property type="match status" value="1"/>
</dbReference>
<feature type="compositionally biased region" description="Gly residues" evidence="1">
    <location>
        <begin position="475"/>
        <end position="493"/>
    </location>
</feature>
<feature type="domain" description="Helicase HerA-like C-terminal" evidence="2">
    <location>
        <begin position="493"/>
        <end position="557"/>
    </location>
</feature>
<evidence type="ECO:0000313" key="3">
    <source>
        <dbReference type="EMBL" id="MBB3194076.1"/>
    </source>
</evidence>
<keyword evidence="4" id="KW-1185">Reference proteome</keyword>
<organism evidence="3 4">
    <name type="scientific">Roseateles terrae</name>
    <dbReference type="NCBI Taxonomy" id="431060"/>
    <lineage>
        <taxon>Bacteria</taxon>
        <taxon>Pseudomonadati</taxon>
        <taxon>Pseudomonadota</taxon>
        <taxon>Betaproteobacteria</taxon>
        <taxon>Burkholderiales</taxon>
        <taxon>Sphaerotilaceae</taxon>
        <taxon>Roseateles</taxon>
    </lineage>
</organism>
<dbReference type="Gene3D" id="3.40.50.300">
    <property type="entry name" value="P-loop containing nucleotide triphosphate hydrolases"/>
    <property type="match status" value="2"/>
</dbReference>
<gene>
    <name evidence="3" type="ORF">FHS28_001461</name>
</gene>
<dbReference type="InterPro" id="IPR027417">
    <property type="entry name" value="P-loop_NTPase"/>
</dbReference>
<feature type="region of interest" description="Disordered" evidence="1">
    <location>
        <begin position="422"/>
        <end position="524"/>
    </location>
</feature>
<accession>A0ABR6GPM8</accession>
<dbReference type="PANTHER" id="PTHR30121">
    <property type="entry name" value="UNCHARACTERIZED PROTEIN YJGR-RELATED"/>
    <property type="match status" value="1"/>
</dbReference>
<comment type="caution">
    <text evidence="3">The sequence shown here is derived from an EMBL/GenBank/DDBJ whole genome shotgun (WGS) entry which is preliminary data.</text>
</comment>
<dbReference type="RefSeq" id="WP_088449957.1">
    <property type="nucleotide sequence ID" value="NZ_JACHXO010000002.1"/>
</dbReference>
<protein>
    <recommendedName>
        <fullName evidence="2">Helicase HerA-like C-terminal domain-containing protein</fullName>
    </recommendedName>
</protein>
<name>A0ABR6GPM8_9BURK</name>
<dbReference type="InterPro" id="IPR051162">
    <property type="entry name" value="T4SS_component"/>
</dbReference>
<proteinExistence type="predicted"/>
<dbReference type="Pfam" id="PF05872">
    <property type="entry name" value="HerA_C"/>
    <property type="match status" value="2"/>
</dbReference>
<reference evidence="3 4" key="1">
    <citation type="submission" date="2020-08" db="EMBL/GenBank/DDBJ databases">
        <title>Genomic Encyclopedia of Type Strains, Phase III (KMG-III): the genomes of soil and plant-associated and newly described type strains.</title>
        <authorList>
            <person name="Whitman W."/>
        </authorList>
    </citation>
    <scope>NUCLEOTIDE SEQUENCE [LARGE SCALE GENOMIC DNA]</scope>
    <source>
        <strain evidence="3 4">CECT 7247</strain>
    </source>
</reference>
<feature type="domain" description="Helicase HerA-like C-terminal" evidence="2">
    <location>
        <begin position="12"/>
        <end position="441"/>
    </location>
</feature>
<sequence length="563" mass="59150">MADPILLARHGEIECLLLPALANRHGLITGATGTGKTISLQKLAESLSQMGVPVFMADVKGDLTGISQPGRASAKLLAVLQERGIDAPAPCACPTTLWDVFGEQGHPVRTTVSDMGPLLLSRMLGLNETQAGVLQMVFKIADDHGLALLDLKDLRAMLQHVGEHASEFTTQYGNVSAASVGAIQRGLLQIETQGGDKFFGEPMLNIADFMQTVDGQGVINILAADKLMAAPRLYATFLLWMLSELFETLPEVGDLDQPKLVFFFDEAHLLFKDAPPALVERIELVVRLVRSKGVGVYFVTQNPLDIPDAVLGQLGNRVQHALRAFTPRDQKAVKAAAETMRPKPGLDIAMAITELGVGEALVSLLDDKGRPCITERVFVLPPGSQIGPITPAQRKTLMEQSLVAGVYEQQVDRESAYEKLTGRAAASAQSAERDAQAGAPSGPRDAATGRPTGSRTMADEAGDVFQRGAADSGAGDLGGAQGGAQGGARGGTRAGESEGEGGMLDGLKDVLFGSTGPRGGRREGLAEAAAKSALRSIGSSVGRELVRGVLGSLLGGKSGRSRR</sequence>
<dbReference type="EMBL" id="JACHXO010000002">
    <property type="protein sequence ID" value="MBB3194076.1"/>
    <property type="molecule type" value="Genomic_DNA"/>
</dbReference>
<dbReference type="SUPFAM" id="SSF52540">
    <property type="entry name" value="P-loop containing nucleoside triphosphate hydrolases"/>
    <property type="match status" value="1"/>
</dbReference>
<evidence type="ECO:0000259" key="2">
    <source>
        <dbReference type="Pfam" id="PF05872"/>
    </source>
</evidence>
<dbReference type="Proteomes" id="UP000574369">
    <property type="component" value="Unassembled WGS sequence"/>
</dbReference>